<organism evidence="1">
    <name type="scientific">marine sediment metagenome</name>
    <dbReference type="NCBI Taxonomy" id="412755"/>
    <lineage>
        <taxon>unclassified sequences</taxon>
        <taxon>metagenomes</taxon>
        <taxon>ecological metagenomes</taxon>
    </lineage>
</organism>
<dbReference type="EMBL" id="BARU01034638">
    <property type="protein sequence ID" value="GAH65889.1"/>
    <property type="molecule type" value="Genomic_DNA"/>
</dbReference>
<proteinExistence type="predicted"/>
<accession>X1IIC4</accession>
<evidence type="ECO:0000313" key="1">
    <source>
        <dbReference type="EMBL" id="GAH65889.1"/>
    </source>
</evidence>
<gene>
    <name evidence="1" type="ORF">S03H2_54340</name>
</gene>
<reference evidence="1" key="1">
    <citation type="journal article" date="2014" name="Front. Microbiol.">
        <title>High frequency of phylogenetically diverse reductive dehalogenase-homologous genes in deep subseafloor sedimentary metagenomes.</title>
        <authorList>
            <person name="Kawai M."/>
            <person name="Futagami T."/>
            <person name="Toyoda A."/>
            <person name="Takaki Y."/>
            <person name="Nishi S."/>
            <person name="Hori S."/>
            <person name="Arai W."/>
            <person name="Tsubouchi T."/>
            <person name="Morono Y."/>
            <person name="Uchiyama I."/>
            <person name="Ito T."/>
            <person name="Fujiyama A."/>
            <person name="Inagaki F."/>
            <person name="Takami H."/>
        </authorList>
    </citation>
    <scope>NUCLEOTIDE SEQUENCE</scope>
    <source>
        <strain evidence="1">Expedition CK06-06</strain>
    </source>
</reference>
<comment type="caution">
    <text evidence="1">The sequence shown here is derived from an EMBL/GenBank/DDBJ whole genome shotgun (WGS) entry which is preliminary data.</text>
</comment>
<sequence>MGYRCLNNQAGYCQDSSRQDPHAGGPACSNVGGVYVLHITPPASCPLDPLNCGFFISWKEICRDIQPIEEYR</sequence>
<name>X1IIC4_9ZZZZ</name>
<protein>
    <submittedName>
        <fullName evidence="1">Uncharacterized protein</fullName>
    </submittedName>
</protein>
<feature type="non-terminal residue" evidence="1">
    <location>
        <position position="72"/>
    </location>
</feature>
<dbReference type="AlphaFoldDB" id="X1IIC4"/>